<evidence type="ECO:0000256" key="1">
    <source>
        <dbReference type="ARBA" id="ARBA00010641"/>
    </source>
</evidence>
<dbReference type="EMBL" id="BSFP01000012">
    <property type="protein sequence ID" value="GLL01019.1"/>
    <property type="molecule type" value="Genomic_DNA"/>
</dbReference>
<reference evidence="8" key="1">
    <citation type="journal article" date="2014" name="Int. J. Syst. Evol. Microbiol.">
        <title>Complete genome sequence of Corynebacterium casei LMG S-19264T (=DSM 44701T), isolated from a smear-ripened cheese.</title>
        <authorList>
            <consortium name="US DOE Joint Genome Institute (JGI-PGF)"/>
            <person name="Walter F."/>
            <person name="Albersmeier A."/>
            <person name="Kalinowski J."/>
            <person name="Ruckert C."/>
        </authorList>
    </citation>
    <scope>NUCLEOTIDE SEQUENCE</scope>
    <source>
        <strain evidence="8">VKM Ac-1321</strain>
    </source>
</reference>
<keyword evidence="5" id="KW-0804">Transcription</keyword>
<comment type="caution">
    <text evidence="8">The sequence shown here is derived from an EMBL/GenBank/DDBJ whole genome shotgun (WGS) entry which is preliminary data.</text>
</comment>
<evidence type="ECO:0000256" key="4">
    <source>
        <dbReference type="ARBA" id="ARBA00023125"/>
    </source>
</evidence>
<dbReference type="PANTHER" id="PTHR43133:SF50">
    <property type="entry name" value="ECF RNA POLYMERASE SIGMA FACTOR SIGM"/>
    <property type="match status" value="1"/>
</dbReference>
<proteinExistence type="inferred from homology"/>
<keyword evidence="3" id="KW-0731">Sigma factor</keyword>
<dbReference type="InterPro" id="IPR007627">
    <property type="entry name" value="RNA_pol_sigma70_r2"/>
</dbReference>
<feature type="domain" description="RNA polymerase sigma factor 70 region 4 type 2" evidence="7">
    <location>
        <begin position="105"/>
        <end position="157"/>
    </location>
</feature>
<dbReference type="Proteomes" id="UP001143480">
    <property type="component" value="Unassembled WGS sequence"/>
</dbReference>
<dbReference type="InterPro" id="IPR014284">
    <property type="entry name" value="RNA_pol_sigma-70_dom"/>
</dbReference>
<accession>A0A9W6NL58</accession>
<dbReference type="GO" id="GO:0003677">
    <property type="term" value="F:DNA binding"/>
    <property type="evidence" value="ECO:0007669"/>
    <property type="project" value="UniProtKB-KW"/>
</dbReference>
<dbReference type="GO" id="GO:0016987">
    <property type="term" value="F:sigma factor activity"/>
    <property type="evidence" value="ECO:0007669"/>
    <property type="project" value="UniProtKB-KW"/>
</dbReference>
<dbReference type="InterPro" id="IPR013249">
    <property type="entry name" value="RNA_pol_sigma70_r4_t2"/>
</dbReference>
<sequence length="171" mass="18857">MQEAEESFRRYAGDRLVALSRVAYLLTGDVHQAEDLVQATLEQVASRWERIVRGGDPDPYVRRVLYSQHVSAWRRHRGRVVPVAEPPEAPGSAAADHSGRVVLSLAVREALGRLSSRQRAVLVLRYFEDQTEARTAEILGLSVGTVKGYAREALARLREVAPELATAGEGS</sequence>
<comment type="similarity">
    <text evidence="1">Belongs to the sigma-70 factor family. ECF subfamily.</text>
</comment>
<dbReference type="PANTHER" id="PTHR43133">
    <property type="entry name" value="RNA POLYMERASE ECF-TYPE SIGMA FACTO"/>
    <property type="match status" value="1"/>
</dbReference>
<dbReference type="InterPro" id="IPR014325">
    <property type="entry name" value="RNA_pol_sigma-E_actinobac"/>
</dbReference>
<keyword evidence="9" id="KW-1185">Reference proteome</keyword>
<evidence type="ECO:0000313" key="9">
    <source>
        <dbReference type="Proteomes" id="UP001143480"/>
    </source>
</evidence>
<dbReference type="NCBIfam" id="TIGR02983">
    <property type="entry name" value="SigE-fam_strep"/>
    <property type="match status" value="1"/>
</dbReference>
<evidence type="ECO:0000256" key="3">
    <source>
        <dbReference type="ARBA" id="ARBA00023082"/>
    </source>
</evidence>
<dbReference type="SUPFAM" id="SSF88659">
    <property type="entry name" value="Sigma3 and sigma4 domains of RNA polymerase sigma factors"/>
    <property type="match status" value="1"/>
</dbReference>
<dbReference type="InterPro" id="IPR013324">
    <property type="entry name" value="RNA_pol_sigma_r3/r4-like"/>
</dbReference>
<dbReference type="InterPro" id="IPR013325">
    <property type="entry name" value="RNA_pol_sigma_r2"/>
</dbReference>
<name>A0A9W6NL58_9ACTN</name>
<dbReference type="Pfam" id="PF04542">
    <property type="entry name" value="Sigma70_r2"/>
    <property type="match status" value="1"/>
</dbReference>
<organism evidence="8 9">
    <name type="scientific">Dactylosporangium matsuzakiense</name>
    <dbReference type="NCBI Taxonomy" id="53360"/>
    <lineage>
        <taxon>Bacteria</taxon>
        <taxon>Bacillati</taxon>
        <taxon>Actinomycetota</taxon>
        <taxon>Actinomycetes</taxon>
        <taxon>Micromonosporales</taxon>
        <taxon>Micromonosporaceae</taxon>
        <taxon>Dactylosporangium</taxon>
    </lineage>
</organism>
<reference evidence="8" key="2">
    <citation type="submission" date="2023-01" db="EMBL/GenBank/DDBJ databases">
        <authorList>
            <person name="Sun Q."/>
            <person name="Evtushenko L."/>
        </authorList>
    </citation>
    <scope>NUCLEOTIDE SEQUENCE</scope>
    <source>
        <strain evidence="8">VKM Ac-1321</strain>
    </source>
</reference>
<evidence type="ECO:0000259" key="7">
    <source>
        <dbReference type="Pfam" id="PF08281"/>
    </source>
</evidence>
<gene>
    <name evidence="8" type="ORF">GCM10017581_027600</name>
</gene>
<dbReference type="GO" id="GO:0006352">
    <property type="term" value="P:DNA-templated transcription initiation"/>
    <property type="evidence" value="ECO:0007669"/>
    <property type="project" value="InterPro"/>
</dbReference>
<evidence type="ECO:0000256" key="2">
    <source>
        <dbReference type="ARBA" id="ARBA00023015"/>
    </source>
</evidence>
<dbReference type="SUPFAM" id="SSF88946">
    <property type="entry name" value="Sigma2 domain of RNA polymerase sigma factors"/>
    <property type="match status" value="1"/>
</dbReference>
<dbReference type="Gene3D" id="1.10.1740.10">
    <property type="match status" value="1"/>
</dbReference>
<dbReference type="AlphaFoldDB" id="A0A9W6NL58"/>
<evidence type="ECO:0000313" key="8">
    <source>
        <dbReference type="EMBL" id="GLL01019.1"/>
    </source>
</evidence>
<evidence type="ECO:0000256" key="5">
    <source>
        <dbReference type="ARBA" id="ARBA00023163"/>
    </source>
</evidence>
<keyword evidence="4" id="KW-0238">DNA-binding</keyword>
<dbReference type="CDD" id="cd06171">
    <property type="entry name" value="Sigma70_r4"/>
    <property type="match status" value="1"/>
</dbReference>
<dbReference type="Pfam" id="PF08281">
    <property type="entry name" value="Sigma70_r4_2"/>
    <property type="match status" value="1"/>
</dbReference>
<dbReference type="RefSeq" id="WP_261958673.1">
    <property type="nucleotide sequence ID" value="NZ_BAAAXA010000001.1"/>
</dbReference>
<keyword evidence="2" id="KW-0805">Transcription regulation</keyword>
<dbReference type="Gene3D" id="1.10.10.10">
    <property type="entry name" value="Winged helix-like DNA-binding domain superfamily/Winged helix DNA-binding domain"/>
    <property type="match status" value="1"/>
</dbReference>
<dbReference type="InterPro" id="IPR036388">
    <property type="entry name" value="WH-like_DNA-bd_sf"/>
</dbReference>
<evidence type="ECO:0000259" key="6">
    <source>
        <dbReference type="Pfam" id="PF04542"/>
    </source>
</evidence>
<protein>
    <submittedName>
        <fullName evidence="8">RNA polymerase sigma factor</fullName>
    </submittedName>
</protein>
<feature type="domain" description="RNA polymerase sigma-70 region 2" evidence="6">
    <location>
        <begin position="19"/>
        <end position="77"/>
    </location>
</feature>
<dbReference type="NCBIfam" id="TIGR02937">
    <property type="entry name" value="sigma70-ECF"/>
    <property type="match status" value="1"/>
</dbReference>
<dbReference type="InterPro" id="IPR039425">
    <property type="entry name" value="RNA_pol_sigma-70-like"/>
</dbReference>